<protein>
    <submittedName>
        <fullName evidence="1">BgTH12-07642</fullName>
    </submittedName>
</protein>
<evidence type="ECO:0000313" key="1">
    <source>
        <dbReference type="EMBL" id="CAD6500466.1"/>
    </source>
</evidence>
<evidence type="ECO:0000313" key="2">
    <source>
        <dbReference type="Proteomes" id="UP000683417"/>
    </source>
</evidence>
<comment type="caution">
    <text evidence="1">The sequence shown here is derived from an EMBL/GenBank/DDBJ whole genome shotgun (WGS) entry which is preliminary data.</text>
</comment>
<sequence length="31" mass="3321">MIACSVAPALLQPVLKAHYSFDVLPLLSGCY</sequence>
<dbReference type="EMBL" id="CAJHIT010000003">
    <property type="protein sequence ID" value="CAD6500466.1"/>
    <property type="molecule type" value="Genomic_DNA"/>
</dbReference>
<accession>A0A9W4GD85</accession>
<gene>
    <name evidence="1" type="ORF">BGTH12_LOCUS1824</name>
</gene>
<organism evidence="1 2">
    <name type="scientific">Blumeria graminis f. sp. triticale</name>
    <dbReference type="NCBI Taxonomy" id="1689686"/>
    <lineage>
        <taxon>Eukaryota</taxon>
        <taxon>Fungi</taxon>
        <taxon>Dikarya</taxon>
        <taxon>Ascomycota</taxon>
        <taxon>Pezizomycotina</taxon>
        <taxon>Leotiomycetes</taxon>
        <taxon>Erysiphales</taxon>
        <taxon>Erysiphaceae</taxon>
        <taxon>Blumeria</taxon>
    </lineage>
</organism>
<name>A0A9W4GD85_BLUGR</name>
<reference evidence="1" key="1">
    <citation type="submission" date="2020-10" db="EMBL/GenBank/DDBJ databases">
        <authorList>
            <person name="Muller C M."/>
        </authorList>
    </citation>
    <scope>NUCLEOTIDE SEQUENCE</scope>
    <source>
        <strain evidence="1">THUN-12</strain>
    </source>
</reference>
<dbReference type="AlphaFoldDB" id="A0A9W4GD85"/>
<proteinExistence type="predicted"/>
<dbReference type="Proteomes" id="UP000683417">
    <property type="component" value="Unassembled WGS sequence"/>
</dbReference>